<dbReference type="STRING" id="1407055.NITUZ_30437"/>
<gene>
    <name evidence="1" type="ORF">NITUZ_30437</name>
</gene>
<dbReference type="RefSeq" id="WP_048195801.1">
    <property type="nucleotide sequence ID" value="NZ_CBTY010000008.1"/>
</dbReference>
<keyword evidence="2" id="KW-1185">Reference proteome</keyword>
<comment type="caution">
    <text evidence="1">The sequence shown here is derived from an EMBL/GenBank/DDBJ whole genome shotgun (WGS) entry which is preliminary data.</text>
</comment>
<protein>
    <submittedName>
        <fullName evidence="1">Uncharacterized protein</fullName>
    </submittedName>
</protein>
<dbReference type="OrthoDB" id="8398at2157"/>
<name>V6AT97_9ARCH</name>
<accession>V6AT97</accession>
<organism evidence="1 2">
    <name type="scientific">Candidatus Nitrosotenuis uzonensis</name>
    <dbReference type="NCBI Taxonomy" id="1407055"/>
    <lineage>
        <taxon>Archaea</taxon>
        <taxon>Nitrososphaerota</taxon>
        <taxon>Candidatus Nitrosotenuis</taxon>
    </lineage>
</organism>
<sequence>MNATNTKNFKIILAMLTLVTIVTLSTSTDAFGHASFTFVPGAGTPTVSANHTVSFVIGETFEPAFVDGYHDLEVTMTHIISNIRLSNAHKDQTSAAYAASDFSPVGKVLRVDTYFYPTSTLVAATTNASSTTGGIKHAFGGTNPGSSTAGFWCPVGTKSSGILTGNAFNCIPNAGGAFGYVDSRTGMFLRPLGASEQSGSGLQYRQNTRQYYTESGLTLYHIYGQINYFNDTGIGKTNINMWIDGKNIKTLSLSGGNNAGGAAGTNNRTHTVNSGFGLSPTMDGVYWPDSTAGVTDTTHPSNVRKAIGTIRQDNWDIFNFLRDIATAINSITGGATGTPVNPIPAAKP</sequence>
<evidence type="ECO:0000313" key="1">
    <source>
        <dbReference type="EMBL" id="CDI05745.1"/>
    </source>
</evidence>
<evidence type="ECO:0000313" key="2">
    <source>
        <dbReference type="Proteomes" id="UP000018159"/>
    </source>
</evidence>
<proteinExistence type="predicted"/>
<dbReference type="AlphaFoldDB" id="V6AT97"/>
<dbReference type="EMBL" id="CBTY010000008">
    <property type="protein sequence ID" value="CDI05745.1"/>
    <property type="molecule type" value="Genomic_DNA"/>
</dbReference>
<dbReference type="Proteomes" id="UP000018159">
    <property type="component" value="Unassembled WGS sequence"/>
</dbReference>
<reference evidence="1 2" key="1">
    <citation type="journal article" date="2013" name="PLoS ONE">
        <title>Enrichment and Genome Sequence of the Group I.1a Ammonia-Oxidizing Archaeon ?Ca. Nitrosotenuis uzonensis? Representing a Clade Globally.</title>
        <authorList>
            <person name="Lebedeva E.V."/>
            <person name="Hatzenpichler R."/>
            <person name="Pelletier E."/>
            <person name="Schuster N."/>
            <person name="Hauzmayer S."/>
            <person name="Bulaev A."/>
            <person name="Grigor'eva N.V."/>
            <person name="Galushko A."/>
            <person name="Schmid M."/>
            <person name="Palatinszky M."/>
            <person name="Le Paslier D."/>
            <person name="Daims H."/>
            <person name="Wagner M."/>
        </authorList>
    </citation>
    <scope>NUCLEOTIDE SEQUENCE [LARGE SCALE GENOMIC DNA]</scope>
    <source>
        <strain evidence="1 2">N4</strain>
    </source>
</reference>